<proteinExistence type="predicted"/>
<dbReference type="EMBL" id="FPHB01000021">
    <property type="protein sequence ID" value="SFV52786.1"/>
    <property type="molecule type" value="Genomic_DNA"/>
</dbReference>
<organism evidence="1">
    <name type="scientific">hydrothermal vent metagenome</name>
    <dbReference type="NCBI Taxonomy" id="652676"/>
    <lineage>
        <taxon>unclassified sequences</taxon>
        <taxon>metagenomes</taxon>
        <taxon>ecological metagenomes</taxon>
    </lineage>
</organism>
<protein>
    <submittedName>
        <fullName evidence="1">Uncharacterized protein</fullName>
    </submittedName>
</protein>
<sequence length="58" mass="6686">MDKLYLASTNLHNVLCSNSKIGTLRETFFVSQIKSKQNTPYTTQTEVTFLSMKNRLSR</sequence>
<evidence type="ECO:0000313" key="1">
    <source>
        <dbReference type="EMBL" id="SFV52786.1"/>
    </source>
</evidence>
<gene>
    <name evidence="1" type="ORF">MNB_SM-7-10</name>
</gene>
<accession>A0A1W1BGX8</accession>
<name>A0A1W1BGX8_9ZZZZ</name>
<reference evidence="1" key="1">
    <citation type="submission" date="2016-10" db="EMBL/GenBank/DDBJ databases">
        <authorList>
            <person name="de Groot N.N."/>
        </authorList>
    </citation>
    <scope>NUCLEOTIDE SEQUENCE</scope>
</reference>
<dbReference type="AlphaFoldDB" id="A0A1W1BGX8"/>